<sequence>MSRIHALEKHRNLISAAVTMESTVLPSIALRAVPGGKSTAISFIFRRRAAAPKANKVLLMSSRHSYLTAS</sequence>
<name>A0AAV2NTP6_9HYME</name>
<protein>
    <submittedName>
        <fullName evidence="1">Uncharacterized protein</fullName>
    </submittedName>
</protein>
<reference evidence="1" key="1">
    <citation type="submission" date="2024-04" db="EMBL/GenBank/DDBJ databases">
        <authorList>
            <consortium name="Molecular Ecology Group"/>
        </authorList>
    </citation>
    <scope>NUCLEOTIDE SEQUENCE</scope>
</reference>
<dbReference type="EMBL" id="OZ034827">
    <property type="protein sequence ID" value="CAL1683697.1"/>
    <property type="molecule type" value="Genomic_DNA"/>
</dbReference>
<dbReference type="Proteomes" id="UP001497644">
    <property type="component" value="Chromosome 4"/>
</dbReference>
<keyword evidence="2" id="KW-1185">Reference proteome</keyword>
<gene>
    <name evidence="1" type="ORF">LPLAT_LOCUS9377</name>
</gene>
<proteinExistence type="predicted"/>
<evidence type="ECO:0000313" key="1">
    <source>
        <dbReference type="EMBL" id="CAL1683697.1"/>
    </source>
</evidence>
<accession>A0AAV2NTP6</accession>
<dbReference type="AlphaFoldDB" id="A0AAV2NTP6"/>
<evidence type="ECO:0000313" key="2">
    <source>
        <dbReference type="Proteomes" id="UP001497644"/>
    </source>
</evidence>
<organism evidence="1 2">
    <name type="scientific">Lasius platythorax</name>
    <dbReference type="NCBI Taxonomy" id="488582"/>
    <lineage>
        <taxon>Eukaryota</taxon>
        <taxon>Metazoa</taxon>
        <taxon>Ecdysozoa</taxon>
        <taxon>Arthropoda</taxon>
        <taxon>Hexapoda</taxon>
        <taxon>Insecta</taxon>
        <taxon>Pterygota</taxon>
        <taxon>Neoptera</taxon>
        <taxon>Endopterygota</taxon>
        <taxon>Hymenoptera</taxon>
        <taxon>Apocrita</taxon>
        <taxon>Aculeata</taxon>
        <taxon>Formicoidea</taxon>
        <taxon>Formicidae</taxon>
        <taxon>Formicinae</taxon>
        <taxon>Lasius</taxon>
        <taxon>Lasius</taxon>
    </lineage>
</organism>